<feature type="transmembrane region" description="Helical" evidence="9">
    <location>
        <begin position="36"/>
        <end position="61"/>
    </location>
</feature>
<feature type="transmembrane region" description="Helical" evidence="9">
    <location>
        <begin position="135"/>
        <end position="156"/>
    </location>
</feature>
<dbReference type="GO" id="GO:0016020">
    <property type="term" value="C:membrane"/>
    <property type="evidence" value="ECO:0007669"/>
    <property type="project" value="UniProtKB-SubCell"/>
</dbReference>
<gene>
    <name evidence="10" type="ORF">SAMN05444271_13225</name>
</gene>
<accession>A0A1H6WZI9</accession>
<dbReference type="GO" id="GO:0035435">
    <property type="term" value="P:phosphate ion transmembrane transport"/>
    <property type="evidence" value="ECO:0007669"/>
    <property type="project" value="TreeGrafter"/>
</dbReference>
<feature type="transmembrane region" description="Helical" evidence="9">
    <location>
        <begin position="6"/>
        <end position="24"/>
    </location>
</feature>
<keyword evidence="6 9" id="KW-0812">Transmembrane</keyword>
<keyword evidence="8 9" id="KW-0472">Membrane</keyword>
<name>A0A1H6WZI9_9EURY</name>
<keyword evidence="4 9" id="KW-0813">Transport</keyword>
<dbReference type="Pfam" id="PF01384">
    <property type="entry name" value="PHO4"/>
    <property type="match status" value="1"/>
</dbReference>
<comment type="subcellular location">
    <subcellularLocation>
        <location evidence="2 9">Membrane</location>
        <topology evidence="2 9">Multi-pass membrane protein</topology>
    </subcellularLocation>
</comment>
<dbReference type="AlphaFoldDB" id="A0A1H6WZI9"/>
<dbReference type="PANTHER" id="PTHR11101">
    <property type="entry name" value="PHOSPHATE TRANSPORTER"/>
    <property type="match status" value="1"/>
</dbReference>
<feature type="transmembrane region" description="Helical" evidence="9">
    <location>
        <begin position="73"/>
        <end position="96"/>
    </location>
</feature>
<evidence type="ECO:0000313" key="10">
    <source>
        <dbReference type="EMBL" id="SEJ22311.1"/>
    </source>
</evidence>
<dbReference type="EMBL" id="FNYR01000032">
    <property type="protein sequence ID" value="SEJ22311.1"/>
    <property type="molecule type" value="Genomic_DNA"/>
</dbReference>
<evidence type="ECO:0000256" key="1">
    <source>
        <dbReference type="ARBA" id="ARBA00001981"/>
    </source>
</evidence>
<keyword evidence="7 9" id="KW-1133">Transmembrane helix</keyword>
<evidence type="ECO:0000256" key="5">
    <source>
        <dbReference type="ARBA" id="ARBA00022592"/>
    </source>
</evidence>
<accession>A0A2H4Q5C6</accession>
<protein>
    <recommendedName>
        <fullName evidence="9">Phosphate transporter</fullName>
    </recommendedName>
</protein>
<evidence type="ECO:0000256" key="7">
    <source>
        <dbReference type="ARBA" id="ARBA00022989"/>
    </source>
</evidence>
<feature type="transmembrane region" description="Helical" evidence="9">
    <location>
        <begin position="168"/>
        <end position="187"/>
    </location>
</feature>
<evidence type="ECO:0000256" key="2">
    <source>
        <dbReference type="ARBA" id="ARBA00004141"/>
    </source>
</evidence>
<evidence type="ECO:0000313" key="11">
    <source>
        <dbReference type="Proteomes" id="UP000198888"/>
    </source>
</evidence>
<evidence type="ECO:0000256" key="4">
    <source>
        <dbReference type="ARBA" id="ARBA00022448"/>
    </source>
</evidence>
<feature type="transmembrane region" description="Helical" evidence="9">
    <location>
        <begin position="364"/>
        <end position="384"/>
    </location>
</feature>
<dbReference type="Proteomes" id="UP000198888">
    <property type="component" value="Unassembled WGS sequence"/>
</dbReference>
<sequence length="388" mass="38529">MIEFWLPFGAALLASAFMAWAIGAGSSGATPFAPAVGANAISVMRAAFIVGILGFLGAALQGASVSEAVGSDLVVGLTLPTAAVIVVLVTAAGLMAIGIVTGYPIATAFTVTGTVIGAGLALGGDPAWAKYTEIGTMWLLTPFVGSGVAYGIASILPRESVDERDSVPILAAAVGAIVVNIEFALLASGDRLASLSTVVAERFVPGLAGELGVSLVAAVVVGLAVRVDIARNGLGGLRRFLLVLGGLVAFSAGASQVGLAVGPLVPLVEETMITVSALAAGGGVGLLVGSWTGASQMIKAVSQDYASLGPRRSIAALFPSFVLAQIAVLYGIPVSFNQIMVSAIVGAGAAVGGSDAISRRKIGLTFGAWIGSFALAFALGYGVMSLVP</sequence>
<dbReference type="InterPro" id="IPR001204">
    <property type="entry name" value="Phos_transporter"/>
</dbReference>
<dbReference type="GO" id="GO:0005315">
    <property type="term" value="F:phosphate transmembrane transporter activity"/>
    <property type="evidence" value="ECO:0007669"/>
    <property type="project" value="InterPro"/>
</dbReference>
<feature type="transmembrane region" description="Helical" evidence="9">
    <location>
        <begin position="271"/>
        <end position="293"/>
    </location>
</feature>
<evidence type="ECO:0000256" key="9">
    <source>
        <dbReference type="RuleBase" id="RU363058"/>
    </source>
</evidence>
<evidence type="ECO:0000256" key="6">
    <source>
        <dbReference type="ARBA" id="ARBA00022692"/>
    </source>
</evidence>
<dbReference type="PANTHER" id="PTHR11101:SF80">
    <property type="entry name" value="PHOSPHATE TRANSPORTER"/>
    <property type="match status" value="1"/>
</dbReference>
<dbReference type="STRING" id="1073996.SAMN05444271_13225"/>
<feature type="transmembrane region" description="Helical" evidence="9">
    <location>
        <begin position="207"/>
        <end position="229"/>
    </location>
</feature>
<keyword evidence="5 9" id="KW-0592">Phosphate transport</keyword>
<dbReference type="KEGG" id="hae:halTADL_2858"/>
<evidence type="ECO:0000256" key="8">
    <source>
        <dbReference type="ARBA" id="ARBA00023136"/>
    </source>
</evidence>
<keyword evidence="11" id="KW-1185">Reference proteome</keyword>
<feature type="transmembrane region" description="Helical" evidence="9">
    <location>
        <begin position="103"/>
        <end position="123"/>
    </location>
</feature>
<feature type="transmembrane region" description="Helical" evidence="9">
    <location>
        <begin position="314"/>
        <end position="333"/>
    </location>
</feature>
<evidence type="ECO:0000256" key="3">
    <source>
        <dbReference type="ARBA" id="ARBA00009916"/>
    </source>
</evidence>
<reference evidence="10 11" key="1">
    <citation type="submission" date="2016-10" db="EMBL/GenBank/DDBJ databases">
        <authorList>
            <person name="de Groot N.N."/>
        </authorList>
    </citation>
    <scope>NUCLEOTIDE SEQUENCE [LARGE SCALE GENOMIC DNA]</scope>
    <source>
        <strain evidence="10 11">DSM 22187</strain>
    </source>
</reference>
<comment type="function">
    <text evidence="1">Potential transporter for phosphate.</text>
</comment>
<organism evidence="10 11">
    <name type="scientific">Halohasta litchfieldiae</name>
    <dbReference type="NCBI Taxonomy" id="1073996"/>
    <lineage>
        <taxon>Archaea</taxon>
        <taxon>Methanobacteriati</taxon>
        <taxon>Methanobacteriota</taxon>
        <taxon>Stenosarchaea group</taxon>
        <taxon>Halobacteria</taxon>
        <taxon>Halobacteriales</taxon>
        <taxon>Haloferacaceae</taxon>
        <taxon>Halohasta</taxon>
    </lineage>
</organism>
<comment type="similarity">
    <text evidence="3 9">Belongs to the inorganic phosphate transporter (PiT) (TC 2.A.20) family.</text>
</comment>
<feature type="transmembrane region" description="Helical" evidence="9">
    <location>
        <begin position="241"/>
        <end position="265"/>
    </location>
</feature>
<proteinExistence type="inferred from homology"/>